<keyword evidence="3" id="KW-1003">Cell membrane</keyword>
<name>A0ABY4W3G0_9PROT</name>
<comment type="similarity">
    <text evidence="2">Belongs to the protein kinase superfamily. ADCK protein kinase family.</text>
</comment>
<comment type="pathway">
    <text evidence="1">Cofactor biosynthesis; ubiquinone biosynthesis [regulation].</text>
</comment>
<protein>
    <submittedName>
        <fullName evidence="15">2-polyprenylphenol 6-hydroxylase</fullName>
    </submittedName>
</protein>
<keyword evidence="11 13" id="KW-1133">Transmembrane helix</keyword>
<evidence type="ECO:0000256" key="12">
    <source>
        <dbReference type="ARBA" id="ARBA00023136"/>
    </source>
</evidence>
<dbReference type="PANTHER" id="PTHR10566:SF113">
    <property type="entry name" value="PROTEIN ACTIVITY OF BC1 COMPLEX KINASE 7, CHLOROPLASTIC"/>
    <property type="match status" value="1"/>
</dbReference>
<proteinExistence type="inferred from homology"/>
<evidence type="ECO:0000256" key="13">
    <source>
        <dbReference type="SAM" id="Phobius"/>
    </source>
</evidence>
<evidence type="ECO:0000256" key="2">
    <source>
        <dbReference type="ARBA" id="ARBA00009670"/>
    </source>
</evidence>
<accession>A0ABY4W3G0</accession>
<keyword evidence="9" id="KW-0418">Kinase</keyword>
<dbReference type="RefSeq" id="WP_251934347.1">
    <property type="nucleotide sequence ID" value="NZ_CP098747.1"/>
</dbReference>
<evidence type="ECO:0000313" key="15">
    <source>
        <dbReference type="EMBL" id="USG61351.1"/>
    </source>
</evidence>
<gene>
    <name evidence="15" type="primary">ubiB</name>
    <name evidence="15" type="ORF">NBZ79_19515</name>
</gene>
<organism evidence="15 16">
    <name type="scientific">Sneathiella marina</name>
    <dbReference type="NCBI Taxonomy" id="2950108"/>
    <lineage>
        <taxon>Bacteria</taxon>
        <taxon>Pseudomonadati</taxon>
        <taxon>Pseudomonadota</taxon>
        <taxon>Alphaproteobacteria</taxon>
        <taxon>Sneathiellales</taxon>
        <taxon>Sneathiellaceae</taxon>
        <taxon>Sneathiella</taxon>
    </lineage>
</organism>
<keyword evidence="10" id="KW-0067">ATP-binding</keyword>
<keyword evidence="4" id="KW-0997">Cell inner membrane</keyword>
<keyword evidence="12 13" id="KW-0472">Membrane</keyword>
<dbReference type="Pfam" id="PF03109">
    <property type="entry name" value="ABC1"/>
    <property type="match status" value="2"/>
</dbReference>
<feature type="domain" description="ABC1 atypical kinase-like" evidence="14">
    <location>
        <begin position="116"/>
        <end position="166"/>
    </location>
</feature>
<dbReference type="InterPro" id="IPR011009">
    <property type="entry name" value="Kinase-like_dom_sf"/>
</dbReference>
<evidence type="ECO:0000256" key="9">
    <source>
        <dbReference type="ARBA" id="ARBA00022777"/>
    </source>
</evidence>
<evidence type="ECO:0000256" key="8">
    <source>
        <dbReference type="ARBA" id="ARBA00022741"/>
    </source>
</evidence>
<feature type="transmembrane region" description="Helical" evidence="13">
    <location>
        <begin position="534"/>
        <end position="554"/>
    </location>
</feature>
<evidence type="ECO:0000256" key="10">
    <source>
        <dbReference type="ARBA" id="ARBA00022840"/>
    </source>
</evidence>
<dbReference type="InterPro" id="IPR004147">
    <property type="entry name" value="ABC1_dom"/>
</dbReference>
<feature type="domain" description="ABC1 atypical kinase-like" evidence="14">
    <location>
        <begin position="181"/>
        <end position="377"/>
    </location>
</feature>
<dbReference type="InterPro" id="IPR050154">
    <property type="entry name" value="UbiB_kinase"/>
</dbReference>
<keyword evidence="7 13" id="KW-0812">Transmembrane</keyword>
<evidence type="ECO:0000256" key="5">
    <source>
        <dbReference type="ARBA" id="ARBA00022679"/>
    </source>
</evidence>
<evidence type="ECO:0000256" key="3">
    <source>
        <dbReference type="ARBA" id="ARBA00022475"/>
    </source>
</evidence>
<keyword evidence="8" id="KW-0547">Nucleotide-binding</keyword>
<dbReference type="SUPFAM" id="SSF56112">
    <property type="entry name" value="Protein kinase-like (PK-like)"/>
    <property type="match status" value="1"/>
</dbReference>
<keyword evidence="5" id="KW-0808">Transferase</keyword>
<keyword evidence="16" id="KW-1185">Reference proteome</keyword>
<evidence type="ECO:0000256" key="11">
    <source>
        <dbReference type="ARBA" id="ARBA00022989"/>
    </source>
</evidence>
<evidence type="ECO:0000256" key="6">
    <source>
        <dbReference type="ARBA" id="ARBA00022688"/>
    </source>
</evidence>
<reference evidence="15" key="1">
    <citation type="submission" date="2022-06" db="EMBL/GenBank/DDBJ databases">
        <title>Sneathiella actinostolidae sp. nov., isolated from a sea anemonein the Western Pacific Ocean.</title>
        <authorList>
            <person name="Wei M.J."/>
        </authorList>
    </citation>
    <scope>NUCLEOTIDE SEQUENCE</scope>
    <source>
        <strain evidence="15">PHK-P5</strain>
    </source>
</reference>
<sequence length="555" mass="62702">MELQPCIQAGDCERALRVIRIINNCRRLLFIARTLARHDALFLLEDLERAPFYVKLFRFILPVFAVGASKNKGLREGQRLANALQDLGPSFIKLGQALSVRSDLLGEEVSQDLGNLRDKLPPFSFEKAKETIEYELETSLEELFTEFDPEPVAAASIAQVHFAKVREFAPAPTEDDPDAILEITKKVAVKILRPDIEKAFEMDLQLFFWLARLAERYQPGFRRLRLTKIVETMADSVELEMDLRMEAAAASEMDENFADDPDFGVPEIDWQRTARRVMTQSRVDGISISDKDALIEAGHDLDALAANVIRVFLHQVLRDGFFHADMHHGNLFVSEGGKLVAVDFGIMGRMSRETRLFMAEMLYAFLIRDYRRAAEVHFEAGYVPPHKSLDSFAQACRSIGEPILGRPVNEISIARLLVQLFQITETFEMETQPQLLLLQKTMVTAEGVAQSLNTKINFWEVAQPTVEHWMRENMGVEAQAAQIVNEGLALLKKIPAIVNRADKILEELETRDDLAAGHIHESPEEEYRISRIKAVYMVTGAVLGAFAGYLLMLAL</sequence>
<evidence type="ECO:0000313" key="16">
    <source>
        <dbReference type="Proteomes" id="UP001056291"/>
    </source>
</evidence>
<evidence type="ECO:0000256" key="7">
    <source>
        <dbReference type="ARBA" id="ARBA00022692"/>
    </source>
</evidence>
<keyword evidence="6" id="KW-0831">Ubiquinone biosynthesis</keyword>
<dbReference type="InterPro" id="IPR010232">
    <property type="entry name" value="UbiB"/>
</dbReference>
<dbReference type="PANTHER" id="PTHR10566">
    <property type="entry name" value="CHAPERONE-ACTIVITY OF BC1 COMPLEX CABC1 -RELATED"/>
    <property type="match status" value="1"/>
</dbReference>
<dbReference type="InterPro" id="IPR045308">
    <property type="entry name" value="UbiB_bact"/>
</dbReference>
<evidence type="ECO:0000256" key="4">
    <source>
        <dbReference type="ARBA" id="ARBA00022519"/>
    </source>
</evidence>
<evidence type="ECO:0000256" key="1">
    <source>
        <dbReference type="ARBA" id="ARBA00005020"/>
    </source>
</evidence>
<evidence type="ECO:0000259" key="14">
    <source>
        <dbReference type="Pfam" id="PF03109"/>
    </source>
</evidence>
<dbReference type="EMBL" id="CP098747">
    <property type="protein sequence ID" value="USG61351.1"/>
    <property type="molecule type" value="Genomic_DNA"/>
</dbReference>
<dbReference type="NCBIfam" id="TIGR01982">
    <property type="entry name" value="UbiB"/>
    <property type="match status" value="1"/>
</dbReference>
<dbReference type="CDD" id="cd13972">
    <property type="entry name" value="UbiB"/>
    <property type="match status" value="1"/>
</dbReference>
<dbReference type="Proteomes" id="UP001056291">
    <property type="component" value="Chromosome"/>
</dbReference>